<name>A0AAE1EGI1_PETCI</name>
<feature type="region of interest" description="Disordered" evidence="1">
    <location>
        <begin position="75"/>
        <end position="107"/>
    </location>
</feature>
<reference evidence="2" key="1">
    <citation type="submission" date="2023-10" db="EMBL/GenBank/DDBJ databases">
        <title>Genome assemblies of two species of porcelain crab, Petrolisthes cinctipes and Petrolisthes manimaculis (Anomura: Porcellanidae).</title>
        <authorList>
            <person name="Angst P."/>
        </authorList>
    </citation>
    <scope>NUCLEOTIDE SEQUENCE</scope>
    <source>
        <strain evidence="2">PB745_01</strain>
        <tissue evidence="2">Gill</tissue>
    </source>
</reference>
<evidence type="ECO:0000256" key="1">
    <source>
        <dbReference type="SAM" id="MobiDB-lite"/>
    </source>
</evidence>
<dbReference type="EMBL" id="JAWQEG010007870">
    <property type="protein sequence ID" value="KAK3851504.1"/>
    <property type="molecule type" value="Genomic_DNA"/>
</dbReference>
<dbReference type="Proteomes" id="UP001286313">
    <property type="component" value="Unassembled WGS sequence"/>
</dbReference>
<feature type="compositionally biased region" description="Gly residues" evidence="1">
    <location>
        <begin position="81"/>
        <end position="96"/>
    </location>
</feature>
<sequence>MFKTEEFNTVQAAGNDEARSTQELHYQMGLRYSTLQLTTLQFMNLHLTTRDVIKLILSGNNLKLVRRPGGVTAWVPDKMTEGGGGGGGAGGGGGMGQAATVGQGWGDRPLRTRHASLDLEQGMEVVL</sequence>
<evidence type="ECO:0000313" key="3">
    <source>
        <dbReference type="Proteomes" id="UP001286313"/>
    </source>
</evidence>
<accession>A0AAE1EGI1</accession>
<proteinExistence type="predicted"/>
<organism evidence="2 3">
    <name type="scientific">Petrolisthes cinctipes</name>
    <name type="common">Flat porcelain crab</name>
    <dbReference type="NCBI Taxonomy" id="88211"/>
    <lineage>
        <taxon>Eukaryota</taxon>
        <taxon>Metazoa</taxon>
        <taxon>Ecdysozoa</taxon>
        <taxon>Arthropoda</taxon>
        <taxon>Crustacea</taxon>
        <taxon>Multicrustacea</taxon>
        <taxon>Malacostraca</taxon>
        <taxon>Eumalacostraca</taxon>
        <taxon>Eucarida</taxon>
        <taxon>Decapoda</taxon>
        <taxon>Pleocyemata</taxon>
        <taxon>Anomura</taxon>
        <taxon>Galatheoidea</taxon>
        <taxon>Porcellanidae</taxon>
        <taxon>Petrolisthes</taxon>
    </lineage>
</organism>
<gene>
    <name evidence="2" type="ORF">Pcinc_041854</name>
</gene>
<comment type="caution">
    <text evidence="2">The sequence shown here is derived from an EMBL/GenBank/DDBJ whole genome shotgun (WGS) entry which is preliminary data.</text>
</comment>
<evidence type="ECO:0000313" key="2">
    <source>
        <dbReference type="EMBL" id="KAK3851504.1"/>
    </source>
</evidence>
<dbReference type="AlphaFoldDB" id="A0AAE1EGI1"/>
<protein>
    <submittedName>
        <fullName evidence="2">Uncharacterized protein</fullName>
    </submittedName>
</protein>
<keyword evidence="3" id="KW-1185">Reference proteome</keyword>